<dbReference type="RefSeq" id="WP_176239619.1">
    <property type="nucleotide sequence ID" value="NZ_AP024412.1"/>
</dbReference>
<dbReference type="Proteomes" id="UP000620133">
    <property type="component" value="Chromosome"/>
</dbReference>
<evidence type="ECO:0000313" key="2">
    <source>
        <dbReference type="Proteomes" id="UP000620133"/>
    </source>
</evidence>
<name>A0A7U9TLH3_9MOLU</name>
<organism evidence="1 2">
    <name type="scientific">Mariniplasma anaerobium</name>
    <dbReference type="NCBI Taxonomy" id="2735436"/>
    <lineage>
        <taxon>Bacteria</taxon>
        <taxon>Bacillati</taxon>
        <taxon>Mycoplasmatota</taxon>
        <taxon>Mollicutes</taxon>
        <taxon>Acholeplasmatales</taxon>
        <taxon>Acholeplasmataceae</taxon>
        <taxon>Mariniplasma</taxon>
    </lineage>
</organism>
<reference evidence="1" key="1">
    <citation type="submission" date="2021-01" db="EMBL/GenBank/DDBJ databases">
        <title>Draft genome sequence of Acholeplasmataceae bacterium strain Mahy22.</title>
        <authorList>
            <person name="Watanabe M."/>
            <person name="Kojima H."/>
            <person name="Fukui M."/>
        </authorList>
    </citation>
    <scope>NUCLEOTIDE SEQUENCE</scope>
    <source>
        <strain evidence="1">Mahy22</strain>
    </source>
</reference>
<sequence>MKNLFKKSWFFSILILSLILTVFLINLWIMSLNLKLIYQGESLLSLASNISSGGYIIIYAFILMLVFYISIIPILLSGFSLFRKNNWGILLSILYNLGFSIALIIFQTVHHYLSIFAIILIIFNIILTIGIFVLVIFRRRVLDYKKDDKEIEINDSKFPIIILIIDIVSILAFLTTFFIPLYSIIQSGPNYHATMIRVMFSGETNIRVIISFLVNFAIFLSVLLYFADALTHYFFDKEKFINKSKTLITTTFSASVIFFLTGLAMDIYLTISLNTVVQTVAFIPMLLMIIVVFAHAILIGKNGSQKQLSNGRHEIKYSKIEPLLYVILLTAITVLMLLLPIVKIDIIFGSFTNFVDLTGFDILRDYLSLDPGYRLIAFILVVMLISVGLCLVVAVTSYLSKYKRFNSIVKFATGVNVFFIFIVSISGYYFQIAKEINEVLILDIVNFYGVSLPNGIDFDYVISTDAIYALFAAVAVLILMFVRKAFDRDEETLLEANGLASNNTESNNATYDEEIDQAFDPCPSFTELDAKVEQFREDLKQRKTLKTKDASLNELVNFVVEYARNSRLHLSYTPEDIATFVSGLGSSRLSILQGMSGTGKTSLPKIFSEAVFGNCEIIEVESSWKDKNELLGYYNEFSMRYTPKKFTLALYKAALNQEYLLLSF</sequence>
<dbReference type="AlphaFoldDB" id="A0A7U9TLH3"/>
<proteinExistence type="predicted"/>
<dbReference type="EMBL" id="AP024412">
    <property type="protein sequence ID" value="BCR36157.1"/>
    <property type="molecule type" value="Genomic_DNA"/>
</dbReference>
<accession>A0A7U9TLH3</accession>
<gene>
    <name evidence="1" type="ORF">MPAN_010500</name>
</gene>
<dbReference type="KEGG" id="manr:MPAN_010500"/>
<keyword evidence="2" id="KW-1185">Reference proteome</keyword>
<evidence type="ECO:0000313" key="1">
    <source>
        <dbReference type="EMBL" id="BCR36157.1"/>
    </source>
</evidence>
<protein>
    <submittedName>
        <fullName evidence="1">Uncharacterized protein</fullName>
    </submittedName>
</protein>